<name>A0A1V4SYA0_9CLOT</name>
<evidence type="ECO:0000256" key="2">
    <source>
        <dbReference type="ARBA" id="ARBA00023125"/>
    </source>
</evidence>
<dbReference type="InterPro" id="IPR011008">
    <property type="entry name" value="Dimeric_a/b-barrel"/>
</dbReference>
<dbReference type="Gene3D" id="1.10.10.10">
    <property type="entry name" value="Winged helix-like DNA-binding domain superfamily/Winged helix DNA-binding domain"/>
    <property type="match status" value="1"/>
</dbReference>
<dbReference type="InterPro" id="IPR019888">
    <property type="entry name" value="Tscrpt_reg_AsnC-like"/>
</dbReference>
<feature type="domain" description="HTH asnC-type" evidence="4">
    <location>
        <begin position="3"/>
        <end position="64"/>
    </location>
</feature>
<dbReference type="SMART" id="SM00344">
    <property type="entry name" value="HTH_ASNC"/>
    <property type="match status" value="1"/>
</dbReference>
<dbReference type="OrthoDB" id="66249at2"/>
<dbReference type="RefSeq" id="WP_080022157.1">
    <property type="nucleotide sequence ID" value="NZ_LTAY01000026.1"/>
</dbReference>
<dbReference type="GO" id="GO:0043200">
    <property type="term" value="P:response to amino acid"/>
    <property type="evidence" value="ECO:0007669"/>
    <property type="project" value="TreeGrafter"/>
</dbReference>
<evidence type="ECO:0000313" key="6">
    <source>
        <dbReference type="Proteomes" id="UP000191448"/>
    </source>
</evidence>
<reference evidence="5 6" key="1">
    <citation type="submission" date="2016-02" db="EMBL/GenBank/DDBJ databases">
        <title>Genome sequence of Clostridium thermobutyricum DSM 4928.</title>
        <authorList>
            <person name="Poehlein A."/>
            <person name="Daniel R."/>
        </authorList>
    </citation>
    <scope>NUCLEOTIDE SEQUENCE [LARGE SCALE GENOMIC DNA]</scope>
    <source>
        <strain evidence="5 6">DSM 4928</strain>
    </source>
</reference>
<dbReference type="Proteomes" id="UP000191448">
    <property type="component" value="Unassembled WGS sequence"/>
</dbReference>
<dbReference type="InterPro" id="IPR019887">
    <property type="entry name" value="Tscrpt_reg_AsnC/Lrp_C"/>
</dbReference>
<sequence>MKLDDLDIAILKELKSNSKLTFKEIGEKLHLTGQAVGNRVNKLIENNIIENFTININKNYLGLKNTSYIRIYMKDNSHDKILNLINKHDEIVEAYKTGSDCCYVLKIENESNESLTSLLDEILPFANYQISMVLDRIK</sequence>
<dbReference type="InterPro" id="IPR000485">
    <property type="entry name" value="AsnC-type_HTH_dom"/>
</dbReference>
<dbReference type="Pfam" id="PF13404">
    <property type="entry name" value="HTH_AsnC-type"/>
    <property type="match status" value="1"/>
</dbReference>
<comment type="caution">
    <text evidence="5">The sequence shown here is derived from an EMBL/GenBank/DDBJ whole genome shotgun (WGS) entry which is preliminary data.</text>
</comment>
<gene>
    <name evidence="5" type="primary">lrpC</name>
    <name evidence="5" type="ORF">CLTHE_08620</name>
</gene>
<dbReference type="SUPFAM" id="SSF46785">
    <property type="entry name" value="Winged helix' DNA-binding domain"/>
    <property type="match status" value="1"/>
</dbReference>
<evidence type="ECO:0000313" key="5">
    <source>
        <dbReference type="EMBL" id="OPX49108.1"/>
    </source>
</evidence>
<dbReference type="EMBL" id="LTAY01000026">
    <property type="protein sequence ID" value="OPX49108.1"/>
    <property type="molecule type" value="Genomic_DNA"/>
</dbReference>
<dbReference type="GO" id="GO:0043565">
    <property type="term" value="F:sequence-specific DNA binding"/>
    <property type="evidence" value="ECO:0007669"/>
    <property type="project" value="InterPro"/>
</dbReference>
<dbReference type="SUPFAM" id="SSF54909">
    <property type="entry name" value="Dimeric alpha+beta barrel"/>
    <property type="match status" value="1"/>
</dbReference>
<evidence type="ECO:0000256" key="1">
    <source>
        <dbReference type="ARBA" id="ARBA00023015"/>
    </source>
</evidence>
<dbReference type="InterPro" id="IPR036390">
    <property type="entry name" value="WH_DNA-bd_sf"/>
</dbReference>
<keyword evidence="1" id="KW-0805">Transcription regulation</keyword>
<protein>
    <submittedName>
        <fullName evidence="5">HTH-type transcriptional regulator LrpC</fullName>
    </submittedName>
</protein>
<dbReference type="InterPro" id="IPR036388">
    <property type="entry name" value="WH-like_DNA-bd_sf"/>
</dbReference>
<dbReference type="Gene3D" id="3.30.70.920">
    <property type="match status" value="1"/>
</dbReference>
<dbReference type="PANTHER" id="PTHR30154:SF55">
    <property type="entry name" value="HTH-TYPE TRANSCRIPTIONAL REGULATOR LRPB"/>
    <property type="match status" value="1"/>
</dbReference>
<evidence type="ECO:0000259" key="4">
    <source>
        <dbReference type="PROSITE" id="PS50956"/>
    </source>
</evidence>
<evidence type="ECO:0000256" key="3">
    <source>
        <dbReference type="ARBA" id="ARBA00023163"/>
    </source>
</evidence>
<accession>A0A1V4SYA0</accession>
<organism evidence="5 6">
    <name type="scientific">Clostridium thermobutyricum DSM 4928</name>
    <dbReference type="NCBI Taxonomy" id="1121339"/>
    <lineage>
        <taxon>Bacteria</taxon>
        <taxon>Bacillati</taxon>
        <taxon>Bacillota</taxon>
        <taxon>Clostridia</taxon>
        <taxon>Eubacteriales</taxon>
        <taxon>Clostridiaceae</taxon>
        <taxon>Clostridium</taxon>
    </lineage>
</organism>
<dbReference type="GO" id="GO:0005829">
    <property type="term" value="C:cytosol"/>
    <property type="evidence" value="ECO:0007669"/>
    <property type="project" value="TreeGrafter"/>
</dbReference>
<proteinExistence type="predicted"/>
<dbReference type="PANTHER" id="PTHR30154">
    <property type="entry name" value="LEUCINE-RESPONSIVE REGULATORY PROTEIN"/>
    <property type="match status" value="1"/>
</dbReference>
<dbReference type="PRINTS" id="PR00033">
    <property type="entry name" value="HTHASNC"/>
</dbReference>
<dbReference type="PROSITE" id="PS50956">
    <property type="entry name" value="HTH_ASNC_2"/>
    <property type="match status" value="1"/>
</dbReference>
<keyword evidence="3" id="KW-0804">Transcription</keyword>
<keyword evidence="2" id="KW-0238">DNA-binding</keyword>
<dbReference type="AlphaFoldDB" id="A0A1V4SYA0"/>
<dbReference type="Pfam" id="PF01037">
    <property type="entry name" value="AsnC_trans_reg"/>
    <property type="match status" value="1"/>
</dbReference>